<proteinExistence type="predicted"/>
<evidence type="ECO:0000313" key="1">
    <source>
        <dbReference type="EMBL" id="MCG5035136.1"/>
    </source>
</evidence>
<gene>
    <name evidence="1" type="ORF">L0P48_16220</name>
</gene>
<comment type="caution">
    <text evidence="1">The sequence shown here is derived from an EMBL/GenBank/DDBJ whole genome shotgun (WGS) entry which is preliminary data.</text>
</comment>
<dbReference type="Proteomes" id="UP001200089">
    <property type="component" value="Unassembled WGS sequence"/>
</dbReference>
<dbReference type="AlphaFoldDB" id="A0AAW5CV07"/>
<name>A0AAW5CV07_9FIRM</name>
<evidence type="ECO:0000313" key="2">
    <source>
        <dbReference type="Proteomes" id="UP001200089"/>
    </source>
</evidence>
<accession>A0AAW5CV07</accession>
<organism evidence="1 2">
    <name type="scientific">Blautia massiliensis</name>
    <name type="common">ex Durand et al. 2017</name>
    <dbReference type="NCBI Taxonomy" id="1737424"/>
    <lineage>
        <taxon>Bacteria</taxon>
        <taxon>Bacillati</taxon>
        <taxon>Bacillota</taxon>
        <taxon>Clostridia</taxon>
        <taxon>Lachnospirales</taxon>
        <taxon>Lachnospiraceae</taxon>
        <taxon>Blautia</taxon>
    </lineage>
</organism>
<protein>
    <recommendedName>
        <fullName evidence="3">Restriction endonuclease</fullName>
    </recommendedName>
</protein>
<reference evidence="1" key="1">
    <citation type="submission" date="2022-01" db="EMBL/GenBank/DDBJ databases">
        <title>Collection of gut derived symbiotic bacterial strains cultured from healthy donors.</title>
        <authorList>
            <person name="Lin H."/>
            <person name="Kohout C."/>
            <person name="Waligurski E."/>
            <person name="Pamer E.G."/>
        </authorList>
    </citation>
    <scope>NUCLEOTIDE SEQUENCE</scope>
    <source>
        <strain evidence="1">DFI.1.11</strain>
    </source>
</reference>
<dbReference type="EMBL" id="JAKNDE010000032">
    <property type="protein sequence ID" value="MCG5035136.1"/>
    <property type="molecule type" value="Genomic_DNA"/>
</dbReference>
<dbReference type="RefSeq" id="WP_237972665.1">
    <property type="nucleotide sequence ID" value="NZ_JAKNDE010000032.1"/>
</dbReference>
<sequence>MYKVVVENKFSFEYFANQLQDKPWNLSSDEDIKFLEKSKSLPIKISNMAIVQNGIATNRDAVYIIRTYCNKELTEEYCGKHTDKKKIVYFKDKSGNIREIESTILHRCIKASKYNGNMDNTHIIFPYEKISSPRFFNRDGLEITSGYKPLTEDKLKKSFPKAYAYLSSLWDELTTRDMDKNADWFLFGRSQGIQNSCFKKVVFKHVIDKGLQKIVPHILDEDVIVYSGMYTTIDINIVISPKTNPDGNKEVDKYIFDEMLYEYALKDVYNIFQSPDFAKYCSMVGKDMAGGYVGISTKMVKQFGTQLNTFPNFPIT</sequence>
<evidence type="ECO:0008006" key="3">
    <source>
        <dbReference type="Google" id="ProtNLM"/>
    </source>
</evidence>